<evidence type="ECO:0000313" key="2">
    <source>
        <dbReference type="Proteomes" id="UP000593567"/>
    </source>
</evidence>
<keyword evidence="2" id="KW-1185">Reference proteome</keyword>
<gene>
    <name evidence="1" type="ORF">EB796_006324</name>
</gene>
<sequence length="67" mass="7948">MIYISSYFFQDEMNILNFGVGLEISSIPFFKYAGVPDLHYWRFVNVIWFSQIANLAWKHSSNVLRIL</sequence>
<evidence type="ECO:0000313" key="1">
    <source>
        <dbReference type="EMBL" id="KAF6035370.1"/>
    </source>
</evidence>
<reference evidence="1" key="1">
    <citation type="submission" date="2020-06" db="EMBL/GenBank/DDBJ databases">
        <title>Draft genome of Bugula neritina, a colonial animal packing powerful symbionts and potential medicines.</title>
        <authorList>
            <person name="Rayko M."/>
        </authorList>
    </citation>
    <scope>NUCLEOTIDE SEQUENCE [LARGE SCALE GENOMIC DNA]</scope>
    <source>
        <strain evidence="1">Kwan_BN1</strain>
    </source>
</reference>
<dbReference type="Proteomes" id="UP000593567">
    <property type="component" value="Unassembled WGS sequence"/>
</dbReference>
<proteinExistence type="predicted"/>
<protein>
    <submittedName>
        <fullName evidence="1">Uncharacterized protein</fullName>
    </submittedName>
</protein>
<dbReference type="EMBL" id="VXIV02000886">
    <property type="protein sequence ID" value="KAF6035370.1"/>
    <property type="molecule type" value="Genomic_DNA"/>
</dbReference>
<accession>A0A7J7K9P4</accession>
<dbReference type="AlphaFoldDB" id="A0A7J7K9P4"/>
<name>A0A7J7K9P4_BUGNE</name>
<comment type="caution">
    <text evidence="1">The sequence shown here is derived from an EMBL/GenBank/DDBJ whole genome shotgun (WGS) entry which is preliminary data.</text>
</comment>
<organism evidence="1 2">
    <name type="scientific">Bugula neritina</name>
    <name type="common">Brown bryozoan</name>
    <name type="synonym">Sertularia neritina</name>
    <dbReference type="NCBI Taxonomy" id="10212"/>
    <lineage>
        <taxon>Eukaryota</taxon>
        <taxon>Metazoa</taxon>
        <taxon>Spiralia</taxon>
        <taxon>Lophotrochozoa</taxon>
        <taxon>Bryozoa</taxon>
        <taxon>Gymnolaemata</taxon>
        <taxon>Cheilostomatida</taxon>
        <taxon>Flustrina</taxon>
        <taxon>Buguloidea</taxon>
        <taxon>Bugulidae</taxon>
        <taxon>Bugula</taxon>
    </lineage>
</organism>
<dbReference type="OrthoDB" id="266518at2759"/>